<sequence>MGLTAVSRATLVGFLLEWRERPYRAIRCEVWWSSSKGGLTNRQTVVPLRYPLSKIAVNRRIDRAYIEPFI</sequence>
<protein>
    <submittedName>
        <fullName evidence="1">Uncharacterized protein</fullName>
    </submittedName>
</protein>
<evidence type="ECO:0000313" key="2">
    <source>
        <dbReference type="Proteomes" id="UP000317494"/>
    </source>
</evidence>
<keyword evidence="2" id="KW-1185">Reference proteome</keyword>
<dbReference type="AlphaFoldDB" id="A0A507D738"/>
<comment type="caution">
    <text evidence="1">The sequence shown here is derived from an EMBL/GenBank/DDBJ whole genome shotgun (WGS) entry which is preliminary data.</text>
</comment>
<evidence type="ECO:0000313" key="1">
    <source>
        <dbReference type="EMBL" id="TPX47088.1"/>
    </source>
</evidence>
<proteinExistence type="predicted"/>
<dbReference type="EMBL" id="QEAN01000123">
    <property type="protein sequence ID" value="TPX47088.1"/>
    <property type="molecule type" value="Genomic_DNA"/>
</dbReference>
<reference evidence="1 2" key="1">
    <citation type="journal article" date="2019" name="Sci. Rep.">
        <title>Comparative genomics of chytrid fungi reveal insights into the obligate biotrophic and pathogenic lifestyle of Synchytrium endobioticum.</title>
        <authorList>
            <person name="van de Vossenberg B.T.L.H."/>
            <person name="Warris S."/>
            <person name="Nguyen H.D.T."/>
            <person name="van Gent-Pelzer M.P.E."/>
            <person name="Joly D.L."/>
            <person name="van de Geest H.C."/>
            <person name="Bonants P.J.M."/>
            <person name="Smith D.S."/>
            <person name="Levesque C.A."/>
            <person name="van der Lee T.A.J."/>
        </authorList>
    </citation>
    <scope>NUCLEOTIDE SEQUENCE [LARGE SCALE GENOMIC DNA]</scope>
    <source>
        <strain evidence="1 2">MB42</strain>
    </source>
</reference>
<dbReference type="Proteomes" id="UP000317494">
    <property type="component" value="Unassembled WGS sequence"/>
</dbReference>
<accession>A0A507D738</accession>
<dbReference type="VEuPathDB" id="FungiDB:SeMB42_g03465"/>
<gene>
    <name evidence="1" type="ORF">SeMB42_g03465</name>
</gene>
<name>A0A507D738_9FUNG</name>
<organism evidence="1 2">
    <name type="scientific">Synchytrium endobioticum</name>
    <dbReference type="NCBI Taxonomy" id="286115"/>
    <lineage>
        <taxon>Eukaryota</taxon>
        <taxon>Fungi</taxon>
        <taxon>Fungi incertae sedis</taxon>
        <taxon>Chytridiomycota</taxon>
        <taxon>Chytridiomycota incertae sedis</taxon>
        <taxon>Chytridiomycetes</taxon>
        <taxon>Synchytriales</taxon>
        <taxon>Synchytriaceae</taxon>
        <taxon>Synchytrium</taxon>
    </lineage>
</organism>